<proteinExistence type="predicted"/>
<evidence type="ECO:0000256" key="1">
    <source>
        <dbReference type="ARBA" id="ARBA00022722"/>
    </source>
</evidence>
<dbReference type="Gene3D" id="3.30.420.10">
    <property type="entry name" value="Ribonuclease H-like superfamily/Ribonuclease H"/>
    <property type="match status" value="1"/>
</dbReference>
<evidence type="ECO:0000313" key="4">
    <source>
        <dbReference type="EMBL" id="KAK6937258.1"/>
    </source>
</evidence>
<dbReference type="PANTHER" id="PTHR13620">
    <property type="entry name" value="3-5 EXONUCLEASE"/>
    <property type="match status" value="1"/>
</dbReference>
<evidence type="ECO:0000256" key="2">
    <source>
        <dbReference type="ARBA" id="ARBA00022801"/>
    </source>
</evidence>
<evidence type="ECO:0000313" key="5">
    <source>
        <dbReference type="Proteomes" id="UP001370490"/>
    </source>
</evidence>
<keyword evidence="2" id="KW-0378">Hydrolase</keyword>
<gene>
    <name evidence="4" type="ORF">RJ641_030766</name>
</gene>
<evidence type="ECO:0000259" key="3">
    <source>
        <dbReference type="Pfam" id="PF01612"/>
    </source>
</evidence>
<organism evidence="4 5">
    <name type="scientific">Dillenia turbinata</name>
    <dbReference type="NCBI Taxonomy" id="194707"/>
    <lineage>
        <taxon>Eukaryota</taxon>
        <taxon>Viridiplantae</taxon>
        <taxon>Streptophyta</taxon>
        <taxon>Embryophyta</taxon>
        <taxon>Tracheophyta</taxon>
        <taxon>Spermatophyta</taxon>
        <taxon>Magnoliopsida</taxon>
        <taxon>eudicotyledons</taxon>
        <taxon>Gunneridae</taxon>
        <taxon>Pentapetalae</taxon>
        <taxon>Dilleniales</taxon>
        <taxon>Dilleniaceae</taxon>
        <taxon>Dillenia</taxon>
    </lineage>
</organism>
<dbReference type="CDD" id="cd06141">
    <property type="entry name" value="WRN_exo"/>
    <property type="match status" value="1"/>
</dbReference>
<dbReference type="EMBL" id="JBAMMX010000006">
    <property type="protein sequence ID" value="KAK6937258.1"/>
    <property type="molecule type" value="Genomic_DNA"/>
</dbReference>
<accession>A0AAN8VZS1</accession>
<reference evidence="4 5" key="1">
    <citation type="submission" date="2023-12" db="EMBL/GenBank/DDBJ databases">
        <title>A high-quality genome assembly for Dillenia turbinata (Dilleniales).</title>
        <authorList>
            <person name="Chanderbali A."/>
        </authorList>
    </citation>
    <scope>NUCLEOTIDE SEQUENCE [LARGE SCALE GENOMIC DNA]</scope>
    <source>
        <strain evidence="4">LSX21</strain>
        <tissue evidence="4">Leaf</tissue>
    </source>
</reference>
<feature type="domain" description="3'-5' exonuclease" evidence="3">
    <location>
        <begin position="35"/>
        <end position="195"/>
    </location>
</feature>
<keyword evidence="5" id="KW-1185">Reference proteome</keyword>
<dbReference type="GO" id="GO:0005634">
    <property type="term" value="C:nucleus"/>
    <property type="evidence" value="ECO:0007669"/>
    <property type="project" value="TreeGrafter"/>
</dbReference>
<dbReference type="InterPro" id="IPR012337">
    <property type="entry name" value="RNaseH-like_sf"/>
</dbReference>
<protein>
    <submittedName>
        <fullName evidence="4">3'-5' exonuclease domain</fullName>
    </submittedName>
</protein>
<dbReference type="GO" id="GO:0008408">
    <property type="term" value="F:3'-5' exonuclease activity"/>
    <property type="evidence" value="ECO:0007669"/>
    <property type="project" value="InterPro"/>
</dbReference>
<dbReference type="GO" id="GO:0005737">
    <property type="term" value="C:cytoplasm"/>
    <property type="evidence" value="ECO:0007669"/>
    <property type="project" value="TreeGrafter"/>
</dbReference>
<keyword evidence="1" id="KW-0540">Nuclease</keyword>
<dbReference type="PANTHER" id="PTHR13620:SF121">
    <property type="entry name" value="EMB|CAB82946.1-RELATED"/>
    <property type="match status" value="1"/>
</dbReference>
<dbReference type="InterPro" id="IPR051132">
    <property type="entry name" value="3-5_Exonuclease_domain"/>
</dbReference>
<keyword evidence="4" id="KW-0269">Exonuclease</keyword>
<dbReference type="GO" id="GO:0006139">
    <property type="term" value="P:nucleobase-containing compound metabolic process"/>
    <property type="evidence" value="ECO:0007669"/>
    <property type="project" value="InterPro"/>
</dbReference>
<dbReference type="InterPro" id="IPR036397">
    <property type="entry name" value="RNaseH_sf"/>
</dbReference>
<comment type="caution">
    <text evidence="4">The sequence shown here is derived from an EMBL/GenBank/DDBJ whole genome shotgun (WGS) entry which is preliminary data.</text>
</comment>
<dbReference type="InterPro" id="IPR002562">
    <property type="entry name" value="3'-5'_exonuclease_dom"/>
</dbReference>
<dbReference type="GO" id="GO:0003676">
    <property type="term" value="F:nucleic acid binding"/>
    <property type="evidence" value="ECO:0007669"/>
    <property type="project" value="InterPro"/>
</dbReference>
<dbReference type="Pfam" id="PF01612">
    <property type="entry name" value="DNA_pol_A_exo1"/>
    <property type="match status" value="1"/>
</dbReference>
<dbReference type="SUPFAM" id="SSF53098">
    <property type="entry name" value="Ribonuclease H-like"/>
    <property type="match status" value="1"/>
</dbReference>
<sequence length="205" mass="22914">MSTTTQVITLEDDAMKAYVTSQASTVDNCIRGFLSNLYNGKKLIGLDTERTLIDSNDPKKGSKIAILQLCDGDDCLIIQLPYLDSMPTSLLNFLRFADYTFIGLGIRENVAELEKEYGVGVRNVVEVGELAASVKRDKSLVTCGLEELGEKVDKLRYCRVSSVVFDDWGAEKLTPKQVKYATLNAYTYFRLGIKLLRGEFSWRLG</sequence>
<name>A0AAN8VZS1_9MAGN</name>
<dbReference type="Proteomes" id="UP001370490">
    <property type="component" value="Unassembled WGS sequence"/>
</dbReference>
<dbReference type="AlphaFoldDB" id="A0AAN8VZS1"/>